<accession>A0ABT3RRM6</accession>
<name>A0ABT3RRM6_9BACT</name>
<keyword evidence="4" id="KW-1185">Reference proteome</keyword>
<dbReference type="EMBL" id="JAPFQN010000005">
    <property type="protein sequence ID" value="MCX2744024.1"/>
    <property type="molecule type" value="Genomic_DNA"/>
</dbReference>
<dbReference type="CDD" id="cd07814">
    <property type="entry name" value="SRPBCC_CalC_Aha1-like"/>
    <property type="match status" value="1"/>
</dbReference>
<proteinExistence type="inferred from homology"/>
<dbReference type="InterPro" id="IPR023393">
    <property type="entry name" value="START-like_dom_sf"/>
</dbReference>
<feature type="domain" description="Activator of Hsp90 ATPase homologue 1/2-like C-terminal" evidence="2">
    <location>
        <begin position="14"/>
        <end position="137"/>
    </location>
</feature>
<comment type="similarity">
    <text evidence="1">Belongs to the AHA1 family.</text>
</comment>
<gene>
    <name evidence="3" type="ORF">OO013_09120</name>
</gene>
<reference evidence="3 4" key="1">
    <citation type="submission" date="2022-11" db="EMBL/GenBank/DDBJ databases">
        <title>The characterization of three novel Bacteroidetes species and genomic analysis of their roles in tidal elemental geochemical cycles.</title>
        <authorList>
            <person name="Ma K."/>
        </authorList>
    </citation>
    <scope>NUCLEOTIDE SEQUENCE [LARGE SCALE GENOMIC DNA]</scope>
    <source>
        <strain evidence="3 4">M17</strain>
    </source>
</reference>
<evidence type="ECO:0000259" key="2">
    <source>
        <dbReference type="Pfam" id="PF08327"/>
    </source>
</evidence>
<sequence>MDVIVEQKLDSDCKLVWKVITDPNLMRNWFFENIPDFKAEVGFTTEFPVDSGERIFTHLWKIKEVIPGAKIVYEWRYKEYDGIGEVTFELFHSEFGCIIRITHSGLESFTQEIPEFSEESCRGGWNYFIKDRLTNYLNR</sequence>
<dbReference type="SUPFAM" id="SSF55961">
    <property type="entry name" value="Bet v1-like"/>
    <property type="match status" value="1"/>
</dbReference>
<evidence type="ECO:0000313" key="3">
    <source>
        <dbReference type="EMBL" id="MCX2744024.1"/>
    </source>
</evidence>
<dbReference type="Pfam" id="PF08327">
    <property type="entry name" value="AHSA1"/>
    <property type="match status" value="1"/>
</dbReference>
<dbReference type="RefSeq" id="WP_266056491.1">
    <property type="nucleotide sequence ID" value="NZ_JAPFQN010000005.1"/>
</dbReference>
<dbReference type="Gene3D" id="3.30.530.20">
    <property type="match status" value="1"/>
</dbReference>
<dbReference type="InterPro" id="IPR013538">
    <property type="entry name" value="ASHA1/2-like_C"/>
</dbReference>
<evidence type="ECO:0000256" key="1">
    <source>
        <dbReference type="ARBA" id="ARBA00006817"/>
    </source>
</evidence>
<protein>
    <submittedName>
        <fullName evidence="3">SRPBCC domain-containing protein</fullName>
    </submittedName>
</protein>
<dbReference type="Proteomes" id="UP001209885">
    <property type="component" value="Unassembled WGS sequence"/>
</dbReference>
<organism evidence="3 4">
    <name type="scientific">Mangrovivirga halotolerans</name>
    <dbReference type="NCBI Taxonomy" id="2993936"/>
    <lineage>
        <taxon>Bacteria</taxon>
        <taxon>Pseudomonadati</taxon>
        <taxon>Bacteroidota</taxon>
        <taxon>Cytophagia</taxon>
        <taxon>Cytophagales</taxon>
        <taxon>Mangrovivirgaceae</taxon>
        <taxon>Mangrovivirga</taxon>
    </lineage>
</organism>
<comment type="caution">
    <text evidence="3">The sequence shown here is derived from an EMBL/GenBank/DDBJ whole genome shotgun (WGS) entry which is preliminary data.</text>
</comment>
<evidence type="ECO:0000313" key="4">
    <source>
        <dbReference type="Proteomes" id="UP001209885"/>
    </source>
</evidence>